<dbReference type="EMBL" id="GEDC01017369">
    <property type="protein sequence ID" value="JAS19929.1"/>
    <property type="molecule type" value="Transcribed_RNA"/>
</dbReference>
<dbReference type="GO" id="GO:0044528">
    <property type="term" value="P:regulation of mitochondrial mRNA stability"/>
    <property type="evidence" value="ECO:0007669"/>
    <property type="project" value="InterPro"/>
</dbReference>
<reference evidence="2" key="1">
    <citation type="submission" date="2015-12" db="EMBL/GenBank/DDBJ databases">
        <title>De novo transcriptome assembly of four potential Pierce s Disease insect vectors from Arizona vineyards.</title>
        <authorList>
            <person name="Tassone E.E."/>
        </authorList>
    </citation>
    <scope>NUCLEOTIDE SEQUENCE</scope>
</reference>
<dbReference type="InterPro" id="IPR010622">
    <property type="entry name" value="FAST_Leu-rich"/>
</dbReference>
<gene>
    <name evidence="2" type="ORF">g.10620</name>
</gene>
<name>A0A1B6D2J1_9HEMI</name>
<feature type="domain" description="FAST kinase leucine-rich" evidence="1">
    <location>
        <begin position="375"/>
        <end position="436"/>
    </location>
</feature>
<sequence length="635" mass="72314">MFKMAVTIRLSVSRLMKKSKGLLTSSYTFSDNKCCLQKENMPSVPSSASHDILLSKIRSATDTIDVLDAVNQHHSIMNNKHAFNALRTIFLLQKSQNSSMSNGEVTNSPQFRILANTLRSQIKHLEINELIDALKFLGYIGIPATSKITQEILHLLSKHVNELSLQQITFLDFVMKDFVKTPLVTALKIALPIVFEAHLISTCDLENVIQLGDLLKFVSRRPIHEKCTRHIIEALTEQRKMIDFKLAKSIIRSLCDLKRKVQYDEILLHHSLDVLTDSINDLSFHEIDFVLTQVLSKYTLGYDYFYHEEFLNACSRYIIEKQCSFEHGIWTLKKLCRFNHVNISLLDYLTSSLLKNPWFLEQGSVGVLIGFLSGLAQADYKPNNWNLIIDLVIKCALGHQNHQELPWLKIVLDMCVMDCWSQTLFEKVFDEEFLDKYLSRDYNTLDKLQLLMLYQCTQTLVPWSSSIQPPSKYLKSAIEINGTHHLSFPLLNTIAHGLGDHSYVLSGVYTKHGHFLEHVVVMRKGGFPVAINLNGDTTPFPTTQRKYVENLDLPPDCTIVALMLLSSSMSSINNDRIRGTVRLQVNTIEAMGIVVVPILQTTWMNIGESEKIPYLMQAIQHKINNHQATSVIAPV</sequence>
<accession>A0A1B6D2J1</accession>
<organism evidence="2">
    <name type="scientific">Clastoptera arizonana</name>
    <name type="common">Arizona spittle bug</name>
    <dbReference type="NCBI Taxonomy" id="38151"/>
    <lineage>
        <taxon>Eukaryota</taxon>
        <taxon>Metazoa</taxon>
        <taxon>Ecdysozoa</taxon>
        <taxon>Arthropoda</taxon>
        <taxon>Hexapoda</taxon>
        <taxon>Insecta</taxon>
        <taxon>Pterygota</taxon>
        <taxon>Neoptera</taxon>
        <taxon>Paraneoptera</taxon>
        <taxon>Hemiptera</taxon>
        <taxon>Auchenorrhyncha</taxon>
        <taxon>Cercopoidea</taxon>
        <taxon>Clastopteridae</taxon>
        <taxon>Clastoptera</taxon>
    </lineage>
</organism>
<dbReference type="Pfam" id="PF06743">
    <property type="entry name" value="FAST_1"/>
    <property type="match status" value="1"/>
</dbReference>
<proteinExistence type="predicted"/>
<dbReference type="AlphaFoldDB" id="A0A1B6D2J1"/>
<evidence type="ECO:0000313" key="2">
    <source>
        <dbReference type="EMBL" id="JAS19929.1"/>
    </source>
</evidence>
<evidence type="ECO:0000259" key="1">
    <source>
        <dbReference type="Pfam" id="PF06743"/>
    </source>
</evidence>
<protein>
    <recommendedName>
        <fullName evidence="1">FAST kinase leucine-rich domain-containing protein</fullName>
    </recommendedName>
</protein>